<evidence type="ECO:0000313" key="3">
    <source>
        <dbReference type="Proteomes" id="UP000237000"/>
    </source>
</evidence>
<accession>A0A2P5DHH7</accession>
<feature type="transmembrane region" description="Helical" evidence="1">
    <location>
        <begin position="12"/>
        <end position="36"/>
    </location>
</feature>
<keyword evidence="1" id="KW-0472">Membrane</keyword>
<evidence type="ECO:0000256" key="1">
    <source>
        <dbReference type="SAM" id="Phobius"/>
    </source>
</evidence>
<feature type="non-terminal residue" evidence="2">
    <location>
        <position position="72"/>
    </location>
</feature>
<name>A0A2P5DHH7_TREOI</name>
<keyword evidence="3" id="KW-1185">Reference proteome</keyword>
<evidence type="ECO:0000313" key="2">
    <source>
        <dbReference type="EMBL" id="PON72737.1"/>
    </source>
</evidence>
<keyword evidence="1" id="KW-1133">Transmembrane helix</keyword>
<comment type="caution">
    <text evidence="2">The sequence shown here is derived from an EMBL/GenBank/DDBJ whole genome shotgun (WGS) entry which is preliminary data.</text>
</comment>
<proteinExistence type="predicted"/>
<gene>
    <name evidence="2" type="ORF">TorRG33x02_251320</name>
</gene>
<reference evidence="3" key="1">
    <citation type="submission" date="2016-06" db="EMBL/GenBank/DDBJ databases">
        <title>Parallel loss of symbiosis genes in relatives of nitrogen-fixing non-legume Parasponia.</title>
        <authorList>
            <person name="Van Velzen R."/>
            <person name="Holmer R."/>
            <person name="Bu F."/>
            <person name="Rutten L."/>
            <person name="Van Zeijl A."/>
            <person name="Liu W."/>
            <person name="Santuari L."/>
            <person name="Cao Q."/>
            <person name="Sharma T."/>
            <person name="Shen D."/>
            <person name="Roswanjaya Y."/>
            <person name="Wardhani T."/>
            <person name="Kalhor M.S."/>
            <person name="Jansen J."/>
            <person name="Van den Hoogen J."/>
            <person name="Gungor B."/>
            <person name="Hartog M."/>
            <person name="Hontelez J."/>
            <person name="Verver J."/>
            <person name="Yang W.-C."/>
            <person name="Schijlen E."/>
            <person name="Repin R."/>
            <person name="Schilthuizen M."/>
            <person name="Schranz E."/>
            <person name="Heidstra R."/>
            <person name="Miyata K."/>
            <person name="Fedorova E."/>
            <person name="Kohlen W."/>
            <person name="Bisseling T."/>
            <person name="Smit S."/>
            <person name="Geurts R."/>
        </authorList>
    </citation>
    <scope>NUCLEOTIDE SEQUENCE [LARGE SCALE GENOMIC DNA]</scope>
    <source>
        <strain evidence="3">cv. RG33-2</strain>
    </source>
</reference>
<organism evidence="2 3">
    <name type="scientific">Trema orientale</name>
    <name type="common">Charcoal tree</name>
    <name type="synonym">Celtis orientalis</name>
    <dbReference type="NCBI Taxonomy" id="63057"/>
    <lineage>
        <taxon>Eukaryota</taxon>
        <taxon>Viridiplantae</taxon>
        <taxon>Streptophyta</taxon>
        <taxon>Embryophyta</taxon>
        <taxon>Tracheophyta</taxon>
        <taxon>Spermatophyta</taxon>
        <taxon>Magnoliopsida</taxon>
        <taxon>eudicotyledons</taxon>
        <taxon>Gunneridae</taxon>
        <taxon>Pentapetalae</taxon>
        <taxon>rosids</taxon>
        <taxon>fabids</taxon>
        <taxon>Rosales</taxon>
        <taxon>Cannabaceae</taxon>
        <taxon>Trema</taxon>
    </lineage>
</organism>
<dbReference type="Proteomes" id="UP000237000">
    <property type="component" value="Unassembled WGS sequence"/>
</dbReference>
<keyword evidence="1" id="KW-0812">Transmembrane</keyword>
<dbReference type="AlphaFoldDB" id="A0A2P5DHH7"/>
<dbReference type="InParanoid" id="A0A2P5DHH7"/>
<dbReference type="EMBL" id="JXTC01000270">
    <property type="protein sequence ID" value="PON72737.1"/>
    <property type="molecule type" value="Genomic_DNA"/>
</dbReference>
<protein>
    <submittedName>
        <fullName evidence="2">Uncharacterized protein</fullName>
    </submittedName>
</protein>
<sequence>MQFRCGKVPLRSACSAAVLSVLGIFSSGASIVVLYLERCGAALASCQKLALCLERCSTPEQCLSTLFVVQTL</sequence>